<dbReference type="OMA" id="QARNYGC"/>
<sequence length="389" mass="43166">MPSCMRTLLERYNGRIRLLEAHDHISREIVSTVTGDEGESFQGIWISSLTQTTYLGVPDTELISPLERASSLKWLRHQPQHQSRSRLCVAYDADNGGSPPEIPSLVAKLSSLGVSMIVIEDKSVNGPGQKVNSLAQTSSSQRQADMYSFAEKIQAFVTASIATDMVVAARIESFTVRAVKADPEEERLSVRDALEDAFRRAECYKKAGAGAIMIHSKRPDPGEVLRFLKEFRLRDPSTPLIVVPTTFGNTPEDTFYNAGANILIYANHLMRAKIHASSKFSKVFLGEAPGVFMHDADLWSCFANRNFGCLLRKLKQGENLDDEAVRYLEGAQEDAVKNMVAVAKHLVVGDMSDVVDKRLISVQDLLEINSRQVTVTKGLFDNMTEEQQS</sequence>
<dbReference type="PANTHER" id="PTHR42905:SF7">
    <property type="entry name" value="PHOSPHOENOLPYRUVATE PHOSPHOMUTASE"/>
    <property type="match status" value="1"/>
</dbReference>
<dbReference type="CDD" id="cd00377">
    <property type="entry name" value="ICL_PEPM"/>
    <property type="match status" value="1"/>
</dbReference>
<keyword evidence="2" id="KW-0808">Transferase</keyword>
<proteinExistence type="inferred from homology"/>
<dbReference type="EMBL" id="SBHS01000003">
    <property type="protein sequence ID" value="TWU77248.1"/>
    <property type="molecule type" value="Genomic_DNA"/>
</dbReference>
<dbReference type="Pfam" id="PF13714">
    <property type="entry name" value="PEP_mutase"/>
    <property type="match status" value="1"/>
</dbReference>
<protein>
    <submittedName>
        <fullName evidence="2">Pyruvate/Phosphoenolpyruvate kinase</fullName>
    </submittedName>
</protein>
<dbReference type="Proteomes" id="UP000243498">
    <property type="component" value="Unassembled WGS sequence"/>
</dbReference>
<dbReference type="InterPro" id="IPR039556">
    <property type="entry name" value="ICL/PEPM"/>
</dbReference>
<dbReference type="GO" id="GO:0016301">
    <property type="term" value="F:kinase activity"/>
    <property type="evidence" value="ECO:0007669"/>
    <property type="project" value="UniProtKB-KW"/>
</dbReference>
<keyword evidence="4" id="KW-1185">Reference proteome</keyword>
<evidence type="ECO:0000256" key="1">
    <source>
        <dbReference type="ARBA" id="ARBA00038455"/>
    </source>
</evidence>
<evidence type="ECO:0000313" key="5">
    <source>
        <dbReference type="Proteomes" id="UP000317257"/>
    </source>
</evidence>
<reference evidence="2 4" key="1">
    <citation type="journal article" date="2016" name="Genome Biol. Evol.">
        <title>Divergent and convergent evolution of fungal pathogenicity.</title>
        <authorList>
            <person name="Shang Y."/>
            <person name="Xiao G."/>
            <person name="Zheng P."/>
            <person name="Cen K."/>
            <person name="Zhan S."/>
            <person name="Wang C."/>
        </authorList>
    </citation>
    <scope>NUCLEOTIDE SEQUENCE [LARGE SCALE GENOMIC DNA]</scope>
    <source>
        <strain evidence="2 4">RCEF 4871</strain>
    </source>
</reference>
<keyword evidence="2" id="KW-0670">Pyruvate</keyword>
<reference evidence="3" key="3">
    <citation type="journal article" date="2019" name="Microbiol. Resour. Announc.">
        <title>Genome Sequence of Metarhizium rileyi, a Microbial Control Agent for Lepidoptera.</title>
        <authorList>
            <person name="Binneck E."/>
            <person name="Lastra C.C.L."/>
            <person name="Sosa-Gomez D.R."/>
        </authorList>
    </citation>
    <scope>NUCLEOTIDE SEQUENCE</scope>
    <source>
        <strain evidence="3">Cep018-CH2</strain>
    </source>
</reference>
<keyword evidence="2" id="KW-0418">Kinase</keyword>
<dbReference type="PANTHER" id="PTHR42905">
    <property type="entry name" value="PHOSPHOENOLPYRUVATE CARBOXYLASE"/>
    <property type="match status" value="1"/>
</dbReference>
<dbReference type="SUPFAM" id="SSF51621">
    <property type="entry name" value="Phosphoenolpyruvate/pyruvate domain"/>
    <property type="match status" value="1"/>
</dbReference>
<dbReference type="InterPro" id="IPR040442">
    <property type="entry name" value="Pyrv_kinase-like_dom_sf"/>
</dbReference>
<comment type="similarity">
    <text evidence="1">Belongs to the isocitrate lyase/PEP mutase superfamily. PEP mutase family.</text>
</comment>
<evidence type="ECO:0000313" key="4">
    <source>
        <dbReference type="Proteomes" id="UP000243498"/>
    </source>
</evidence>
<accession>A0A5C6GKD8</accession>
<reference evidence="5" key="2">
    <citation type="submission" date="2018-12" db="EMBL/GenBank/DDBJ databases">
        <title>The complete genome of Metarhizium rileyi, a key fungal pathogen of Lepidoptera.</title>
        <authorList>
            <person name="Binneck E."/>
            <person name="Lastra C.C.L."/>
            <person name="Sosa-Gomez D.R."/>
        </authorList>
    </citation>
    <scope>NUCLEOTIDE SEQUENCE [LARGE SCALE GENOMIC DNA]</scope>
    <source>
        <strain evidence="5">Cep018-CH2</strain>
    </source>
</reference>
<accession>A0A166XKT6</accession>
<evidence type="ECO:0000313" key="2">
    <source>
        <dbReference type="EMBL" id="OAA35921.1"/>
    </source>
</evidence>
<comment type="caution">
    <text evidence="2">The sequence shown here is derived from an EMBL/GenBank/DDBJ whole genome shotgun (WGS) entry which is preliminary data.</text>
</comment>
<dbReference type="Proteomes" id="UP000317257">
    <property type="component" value="Unassembled WGS sequence"/>
</dbReference>
<dbReference type="STRING" id="1081105.A0A166XKT6"/>
<dbReference type="AlphaFoldDB" id="A0A166XKT6"/>
<organism evidence="2 4">
    <name type="scientific">Metarhizium rileyi (strain RCEF 4871)</name>
    <name type="common">Nomuraea rileyi</name>
    <dbReference type="NCBI Taxonomy" id="1649241"/>
    <lineage>
        <taxon>Eukaryota</taxon>
        <taxon>Fungi</taxon>
        <taxon>Dikarya</taxon>
        <taxon>Ascomycota</taxon>
        <taxon>Pezizomycotina</taxon>
        <taxon>Sordariomycetes</taxon>
        <taxon>Hypocreomycetidae</taxon>
        <taxon>Hypocreales</taxon>
        <taxon>Clavicipitaceae</taxon>
        <taxon>Metarhizium</taxon>
    </lineage>
</organism>
<name>A0A166XKT6_METRR</name>
<dbReference type="InterPro" id="IPR015813">
    <property type="entry name" value="Pyrv/PenolPyrv_kinase-like_dom"/>
</dbReference>
<evidence type="ECO:0000313" key="3">
    <source>
        <dbReference type="EMBL" id="TWU77248.1"/>
    </source>
</evidence>
<gene>
    <name evidence="3" type="ORF">ED733_002319</name>
    <name evidence="2" type="ORF">NOR_07729</name>
</gene>
<dbReference type="OrthoDB" id="1923844at2759"/>
<dbReference type="Gene3D" id="3.20.20.60">
    <property type="entry name" value="Phosphoenolpyruvate-binding domains"/>
    <property type="match status" value="1"/>
</dbReference>
<dbReference type="EMBL" id="AZHC01000038">
    <property type="protein sequence ID" value="OAA35921.1"/>
    <property type="molecule type" value="Genomic_DNA"/>
</dbReference>